<feature type="transmembrane region" description="Helical" evidence="2">
    <location>
        <begin position="174"/>
        <end position="197"/>
    </location>
</feature>
<dbReference type="Proteomes" id="UP000268230">
    <property type="component" value="Chromosome"/>
</dbReference>
<keyword evidence="2" id="KW-1133">Transmembrane helix</keyword>
<evidence type="ECO:0000313" key="3">
    <source>
        <dbReference type="EMBL" id="AZL68822.1"/>
    </source>
</evidence>
<sequence>MAKNDARFDKACIFNIAINGNKFRSLVRQAASVENLSVRDVEVIAAYAYGFSVEYQVVDSADLPSDLAIAMQEFIKSELGAEAKGHVEYVQYSMLIGVMRYYLQGSDFVSIKNLPGLMKKAQDANKLVSQNVDSKLKEVKELEDALTKLKTKFNFVGLSQAFGQMRNYKRWERLYNFIGLILLGGAMISPAIAKIYCYYFEVPLPPMDIYTAVSVAALELLLVFFFRVALHNFRAVKAQILQLDLRVALVQFIQDYAKYVKGQKNEGGVSLEKFEQVVFSGLVSGESDLPSTFDGLDGLAKIIKNLKK</sequence>
<proteinExistence type="predicted"/>
<dbReference type="KEGG" id="pory:EJA05_14250"/>
<accession>A0A3Q8U0V9</accession>
<dbReference type="AlphaFoldDB" id="A0A3Q8U0V9"/>
<keyword evidence="2" id="KW-0472">Membrane</keyword>
<dbReference type="OrthoDB" id="8910137at2"/>
<evidence type="ECO:0000256" key="1">
    <source>
        <dbReference type="SAM" id="Coils"/>
    </source>
</evidence>
<gene>
    <name evidence="3" type="ORF">EJA05_14250</name>
</gene>
<evidence type="ECO:0000313" key="4">
    <source>
        <dbReference type="Proteomes" id="UP000268230"/>
    </source>
</evidence>
<name>A0A3Q8U0V9_9PSED</name>
<organism evidence="3 4">
    <name type="scientific">Pseudomonas entomophila</name>
    <dbReference type="NCBI Taxonomy" id="312306"/>
    <lineage>
        <taxon>Bacteria</taxon>
        <taxon>Pseudomonadati</taxon>
        <taxon>Pseudomonadota</taxon>
        <taxon>Gammaproteobacteria</taxon>
        <taxon>Pseudomonadales</taxon>
        <taxon>Pseudomonadaceae</taxon>
        <taxon>Pseudomonas</taxon>
    </lineage>
</organism>
<keyword evidence="1" id="KW-0175">Coiled coil</keyword>
<protein>
    <submittedName>
        <fullName evidence="3">Uncharacterized protein</fullName>
    </submittedName>
</protein>
<evidence type="ECO:0000256" key="2">
    <source>
        <dbReference type="SAM" id="Phobius"/>
    </source>
</evidence>
<feature type="transmembrane region" description="Helical" evidence="2">
    <location>
        <begin position="209"/>
        <end position="230"/>
    </location>
</feature>
<feature type="coiled-coil region" evidence="1">
    <location>
        <begin position="125"/>
        <end position="152"/>
    </location>
</feature>
<reference evidence="3 4" key="1">
    <citation type="submission" date="2018-12" db="EMBL/GenBank/DDBJ databases">
        <authorList>
            <person name="Li S."/>
            <person name="Yang R."/>
            <person name="Chen G."/>
            <person name="Zou L."/>
            <person name="Zhang C."/>
            <person name="Chen Y."/>
            <person name="Liu Z."/>
            <person name="Li Y."/>
            <person name="Yan Y."/>
            <person name="Huang M."/>
            <person name="Chen T."/>
        </authorList>
    </citation>
    <scope>NUCLEOTIDE SEQUENCE [LARGE SCALE GENOMIC DNA]</scope>
    <source>
        <strain evidence="3 4">1257</strain>
    </source>
</reference>
<keyword evidence="2" id="KW-0812">Transmembrane</keyword>
<dbReference type="EMBL" id="CP034338">
    <property type="protein sequence ID" value="AZL68822.1"/>
    <property type="molecule type" value="Genomic_DNA"/>
</dbReference>